<evidence type="ECO:0000313" key="3">
    <source>
        <dbReference type="EMBL" id="KMO09825.1"/>
    </source>
</evidence>
<feature type="region of interest" description="Disordered" evidence="1">
    <location>
        <begin position="152"/>
        <end position="173"/>
    </location>
</feature>
<dbReference type="EMBL" id="JXOD01000503">
    <property type="protein sequence ID" value="KMO09825.1"/>
    <property type="molecule type" value="Genomic_DNA"/>
</dbReference>
<organism evidence="3 4">
    <name type="scientific">Methylobacterium platani JCM 14648</name>
    <dbReference type="NCBI Taxonomy" id="1295136"/>
    <lineage>
        <taxon>Bacteria</taxon>
        <taxon>Pseudomonadati</taxon>
        <taxon>Pseudomonadota</taxon>
        <taxon>Alphaproteobacteria</taxon>
        <taxon>Hyphomicrobiales</taxon>
        <taxon>Methylobacteriaceae</taxon>
        <taxon>Methylobacterium</taxon>
    </lineage>
</organism>
<comment type="caution">
    <text evidence="3">The sequence shown here is derived from an EMBL/GenBank/DDBJ whole genome shotgun (WGS) entry which is preliminary data.</text>
</comment>
<keyword evidence="2" id="KW-0472">Membrane</keyword>
<evidence type="ECO:0008006" key="5">
    <source>
        <dbReference type="Google" id="ProtNLM"/>
    </source>
</evidence>
<feature type="transmembrane region" description="Helical" evidence="2">
    <location>
        <begin position="12"/>
        <end position="31"/>
    </location>
</feature>
<accession>A0ABR5GMQ9</accession>
<keyword evidence="2" id="KW-0812">Transmembrane</keyword>
<evidence type="ECO:0000256" key="1">
    <source>
        <dbReference type="SAM" id="MobiDB-lite"/>
    </source>
</evidence>
<reference evidence="3 4" key="1">
    <citation type="submission" date="2015-01" db="EMBL/GenBank/DDBJ databases">
        <title>Genome sequencing of Methylobacterium platani JCM14648 type strain.</title>
        <authorList>
            <person name="Chaudhry V."/>
            <person name="Patil P.B."/>
        </authorList>
    </citation>
    <scope>NUCLEOTIDE SEQUENCE [LARGE SCALE GENOMIC DNA]</scope>
    <source>
        <strain evidence="3 4">JCM 14648</strain>
    </source>
</reference>
<evidence type="ECO:0000256" key="2">
    <source>
        <dbReference type="SAM" id="Phobius"/>
    </source>
</evidence>
<keyword evidence="4" id="KW-1185">Reference proteome</keyword>
<dbReference type="Proteomes" id="UP000035947">
    <property type="component" value="Unassembled WGS sequence"/>
</dbReference>
<protein>
    <recommendedName>
        <fullName evidence="5">Methyl-accepting chemotaxis protein</fullName>
    </recommendedName>
</protein>
<proteinExistence type="predicted"/>
<gene>
    <name evidence="3" type="ORF">SQ03_31485</name>
</gene>
<keyword evidence="2" id="KW-1133">Transmembrane helix</keyword>
<feature type="non-terminal residue" evidence="3">
    <location>
        <position position="173"/>
    </location>
</feature>
<name>A0ABR5GMQ9_9HYPH</name>
<sequence length="173" mass="18415">MLTMFGVSGRISAGFAVIGLILIALASFSIIEMRQISAGLGMVNDVNSVKQRYAINFRGSVHDRAIGLRDVVLMGEADLKANLGDIARLEQQYAASAVKLDEMMATGDATAMVWASAALMSARTALSSAVASPVAIISSSLTAEAALHAPRRRAWRHRASRGASPPRPRLPRR</sequence>
<evidence type="ECO:0000313" key="4">
    <source>
        <dbReference type="Proteomes" id="UP000035947"/>
    </source>
</evidence>